<comment type="catalytic activity">
    <reaction evidence="1">
        <text>Thiol-dependent hydrolysis of ester, thioester, amide, peptide and isopeptide bonds formed by the C-terminal Gly of ubiquitin (a 76-residue protein attached to proteins as an intracellular targeting signal).</text>
        <dbReference type="EC" id="3.4.19.12"/>
    </reaction>
</comment>
<dbReference type="GeneID" id="6070831"/>
<dbReference type="InterPro" id="IPR038765">
    <property type="entry name" value="Papain-like_cys_pep_sf"/>
</dbReference>
<dbReference type="CDD" id="cd01795">
    <property type="entry name" value="Ubl_USP48"/>
    <property type="match status" value="1"/>
</dbReference>
<dbReference type="PROSITE" id="PS00973">
    <property type="entry name" value="USP_2"/>
    <property type="match status" value="1"/>
</dbReference>
<dbReference type="Proteomes" id="UP000001194">
    <property type="component" value="Unassembled WGS sequence"/>
</dbReference>
<feature type="domain" description="USP" evidence="10">
    <location>
        <begin position="173"/>
        <end position="483"/>
    </location>
</feature>
<dbReference type="SUPFAM" id="SSF54001">
    <property type="entry name" value="Cysteine proteinases"/>
    <property type="match status" value="1"/>
</dbReference>
<keyword evidence="6" id="KW-0378">Hydrolase</keyword>
<evidence type="ECO:0000256" key="8">
    <source>
        <dbReference type="SAM" id="MobiDB-lite"/>
    </source>
</evidence>
<dbReference type="InParanoid" id="B0CSU1"/>
<dbReference type="SUPFAM" id="SSF143791">
    <property type="entry name" value="DUSP-like"/>
    <property type="match status" value="1"/>
</dbReference>
<dbReference type="GO" id="GO:0004843">
    <property type="term" value="F:cysteine-type deubiquitinase activity"/>
    <property type="evidence" value="ECO:0007669"/>
    <property type="project" value="UniProtKB-EC"/>
</dbReference>
<evidence type="ECO:0000259" key="10">
    <source>
        <dbReference type="PROSITE" id="PS50235"/>
    </source>
</evidence>
<evidence type="ECO:0000256" key="3">
    <source>
        <dbReference type="ARBA" id="ARBA00012759"/>
    </source>
</evidence>
<keyword evidence="4" id="KW-0645">Protease</keyword>
<sequence length="1193" mass="135407">MPPKRKQRGSVSSKGLAFGDDLTRIAPLKDSTLPWSWVGTEITDVVDITLEHLLSTCGLSERNCYPHCPNKYTFFKNVEMKGLSSSAEGEIEDDVIVISDDDAPPCTKKLCRANPNCLNYLGQEKWEEEEDARESFIASANLGKNPMLDSRDPDLPVGLRVGLLLDKRNLTFLSIQNLGATCYANASLQVWYRDLAFREGVYRCQPPDGTEDRFIESPIFQLQVTFAALQNGNQSVFNPAKLVESLQLRTSEQQDAQEFSKLFMSHLDAEFRKQSMPSVKHLVTNQFQGQQVYGTICHACRSRSERITDFLEIEINFDSNSRLEDRMATSLLPETLVDENRYFCSQCNELKDATRYTELRQLPHVLHFSLLRFVYDFSSMERKKSKHSISFPTILDMSQFLGNENDRSQAATSNGGHKSNIYELRGILLHKGASAYHGHYEAQVYDPELQSWFQFSDETVTRIKSLGDKIVEKRSEVNGRRYVDEKHKDQARRNRANARKRRRVCDSDEDAIECVSGCTNGQPSTPLRPNVMVSGTSSSAVASCDDSNTITSKDAYMLIYTKKELGEKVNESVAVASTRISTPCPPSWAVDAVRLLNAAHEGACEIFESREKLAKKRFQDARKKVMDVYRTWNTLRPTMDSLIIGQEALEEWLSKASVETGLGPALIEQDTEDPELDPELVGSSPQIQKVISNRDILCCHGKLDPNKARDMKRIAKKGYDEIVKNTYCLFDPTPTPSDVCEECVATIFRERLYQVQHPALVRDFDRISDIPEHCEGFWISKKWLKDWRLSMPRMHVPSQDDPPPDSCDFDKHVRCEHGGLTLNTTNRCKISEEAVKLLQVSFPTWNPTSSDAEICAVCDALIHISKEDKKEGRRRAEDEKAMLKHMYNSWAIFPLASENTPCAVIPTPFYKCWKRWVDHPAENTRPDTVDNEPFFCEHRLLIFDPNCQTDVDSTVTVIRREEWDALQRLYSAGPLIDLEQQICDEEVNYGHSILVCSDCRLKRKTDWDNAEIIVRFCGSKTETSNIKVPSQRKPITTYSCNAGVRQSKRLRQIKEHGERRRFPVSKSTSLKEIKIMIQEQFKIPTICQRLFHNGVEIHDNEATVGHLQFLAGDILDLQEANEVIEIDSDSDDPPARKKRREEGQGFNGTLLSGMPSSREDTPILIPLGKVCSACTFSNTVDALSCTVCDTVFG</sequence>
<dbReference type="InterPro" id="IPR018200">
    <property type="entry name" value="USP_CS"/>
</dbReference>
<evidence type="ECO:0000313" key="13">
    <source>
        <dbReference type="Proteomes" id="UP000001194"/>
    </source>
</evidence>
<feature type="region of interest" description="Disordered" evidence="8">
    <location>
        <begin position="1127"/>
        <end position="1154"/>
    </location>
</feature>
<dbReference type="PROSITE" id="PS50053">
    <property type="entry name" value="UBIQUITIN_2"/>
    <property type="match status" value="1"/>
</dbReference>
<dbReference type="EMBL" id="DS547092">
    <property type="protein sequence ID" value="EDR14369.1"/>
    <property type="molecule type" value="Genomic_DNA"/>
</dbReference>
<dbReference type="GO" id="GO:0005634">
    <property type="term" value="C:nucleus"/>
    <property type="evidence" value="ECO:0007669"/>
    <property type="project" value="TreeGrafter"/>
</dbReference>
<name>B0CSU1_LACBS</name>
<dbReference type="SUPFAM" id="SSF54236">
    <property type="entry name" value="Ubiquitin-like"/>
    <property type="match status" value="1"/>
</dbReference>
<dbReference type="OrthoDB" id="289038at2759"/>
<keyword evidence="13" id="KW-1185">Reference proteome</keyword>
<dbReference type="STRING" id="486041.B0CSU1"/>
<dbReference type="HOGENOM" id="CLU_005874_0_0_1"/>
<dbReference type="EC" id="3.4.19.12" evidence="3"/>
<evidence type="ECO:0000313" key="12">
    <source>
        <dbReference type="EMBL" id="EDR14369.1"/>
    </source>
</evidence>
<evidence type="ECO:0000256" key="4">
    <source>
        <dbReference type="ARBA" id="ARBA00022670"/>
    </source>
</evidence>
<organism evidence="13">
    <name type="scientific">Laccaria bicolor (strain S238N-H82 / ATCC MYA-4686)</name>
    <name type="common">Bicoloured deceiver</name>
    <name type="synonym">Laccaria laccata var. bicolor</name>
    <dbReference type="NCBI Taxonomy" id="486041"/>
    <lineage>
        <taxon>Eukaryota</taxon>
        <taxon>Fungi</taxon>
        <taxon>Dikarya</taxon>
        <taxon>Basidiomycota</taxon>
        <taxon>Agaricomycotina</taxon>
        <taxon>Agaricomycetes</taxon>
        <taxon>Agaricomycetidae</taxon>
        <taxon>Agaricales</taxon>
        <taxon>Agaricineae</taxon>
        <taxon>Hydnangiaceae</taxon>
        <taxon>Laccaria</taxon>
    </lineage>
</organism>
<evidence type="ECO:0000256" key="7">
    <source>
        <dbReference type="ARBA" id="ARBA00022807"/>
    </source>
</evidence>
<dbReference type="GO" id="GO:0006508">
    <property type="term" value="P:proteolysis"/>
    <property type="evidence" value="ECO:0007669"/>
    <property type="project" value="UniProtKB-KW"/>
</dbReference>
<dbReference type="KEGG" id="lbc:LACBIDRAFT_306135"/>
<evidence type="ECO:0000256" key="5">
    <source>
        <dbReference type="ARBA" id="ARBA00022786"/>
    </source>
</evidence>
<comment type="similarity">
    <text evidence="2">Belongs to the peptidase C19 family.</text>
</comment>
<dbReference type="InterPro" id="IPR001394">
    <property type="entry name" value="Peptidase_C19_UCH"/>
</dbReference>
<reference evidence="12 13" key="1">
    <citation type="journal article" date="2008" name="Nature">
        <title>The genome of Laccaria bicolor provides insights into mycorrhizal symbiosis.</title>
        <authorList>
            <person name="Martin F."/>
            <person name="Aerts A."/>
            <person name="Ahren D."/>
            <person name="Brun A."/>
            <person name="Danchin E.G.J."/>
            <person name="Duchaussoy F."/>
            <person name="Gibon J."/>
            <person name="Kohler A."/>
            <person name="Lindquist E."/>
            <person name="Pereda V."/>
            <person name="Salamov A."/>
            <person name="Shapiro H.J."/>
            <person name="Wuyts J."/>
            <person name="Blaudez D."/>
            <person name="Buee M."/>
            <person name="Brokstein P."/>
            <person name="Canbaeck B."/>
            <person name="Cohen D."/>
            <person name="Courty P.E."/>
            <person name="Coutinho P.M."/>
            <person name="Delaruelle C."/>
            <person name="Detter J.C."/>
            <person name="Deveau A."/>
            <person name="DiFazio S."/>
            <person name="Duplessis S."/>
            <person name="Fraissinet-Tachet L."/>
            <person name="Lucic E."/>
            <person name="Frey-Klett P."/>
            <person name="Fourrey C."/>
            <person name="Feussner I."/>
            <person name="Gay G."/>
            <person name="Grimwood J."/>
            <person name="Hoegger P.J."/>
            <person name="Jain P."/>
            <person name="Kilaru S."/>
            <person name="Labbe J."/>
            <person name="Lin Y.C."/>
            <person name="Legue V."/>
            <person name="Le Tacon F."/>
            <person name="Marmeisse R."/>
            <person name="Melayah D."/>
            <person name="Montanini B."/>
            <person name="Muratet M."/>
            <person name="Nehls U."/>
            <person name="Niculita-Hirzel H."/>
            <person name="Oudot-Le Secq M.P."/>
            <person name="Peter M."/>
            <person name="Quesneville H."/>
            <person name="Rajashekar B."/>
            <person name="Reich M."/>
            <person name="Rouhier N."/>
            <person name="Schmutz J."/>
            <person name="Yin T."/>
            <person name="Chalot M."/>
            <person name="Henrissat B."/>
            <person name="Kuees U."/>
            <person name="Lucas S."/>
            <person name="Van de Peer Y."/>
            <person name="Podila G.K."/>
            <person name="Polle A."/>
            <person name="Pukkila P.J."/>
            <person name="Richardson P.M."/>
            <person name="Rouze P."/>
            <person name="Sanders I.R."/>
            <person name="Stajich J.E."/>
            <person name="Tunlid A."/>
            <person name="Tuskan G."/>
            <person name="Grigoriev I.V."/>
        </authorList>
    </citation>
    <scope>NUCLEOTIDE SEQUENCE [LARGE SCALE GENOMIC DNA]</scope>
    <source>
        <strain evidence="13">S238N-H82 / ATCC MYA-4686</strain>
    </source>
</reference>
<dbReference type="PANTHER" id="PTHR24006">
    <property type="entry name" value="UBIQUITIN CARBOXYL-TERMINAL HYDROLASE"/>
    <property type="match status" value="1"/>
</dbReference>
<dbReference type="InterPro" id="IPR000626">
    <property type="entry name" value="Ubiquitin-like_dom"/>
</dbReference>
<dbReference type="AlphaFoldDB" id="B0CSU1"/>
<dbReference type="InterPro" id="IPR044743">
    <property type="entry name" value="Ubl_USP48"/>
</dbReference>
<dbReference type="InterPro" id="IPR035927">
    <property type="entry name" value="DUSP-like_sf"/>
</dbReference>
<evidence type="ECO:0000256" key="2">
    <source>
        <dbReference type="ARBA" id="ARBA00009085"/>
    </source>
</evidence>
<evidence type="ECO:0000256" key="1">
    <source>
        <dbReference type="ARBA" id="ARBA00000707"/>
    </source>
</evidence>
<gene>
    <name evidence="12" type="ORF">LACBIDRAFT_306135</name>
</gene>
<dbReference type="PROSITE" id="PS51283">
    <property type="entry name" value="DUSP"/>
    <property type="match status" value="1"/>
</dbReference>
<dbReference type="PROSITE" id="PS50235">
    <property type="entry name" value="USP_3"/>
    <property type="match status" value="1"/>
</dbReference>
<dbReference type="GO" id="GO:0005829">
    <property type="term" value="C:cytosol"/>
    <property type="evidence" value="ECO:0007669"/>
    <property type="project" value="TreeGrafter"/>
</dbReference>
<dbReference type="PANTHER" id="PTHR24006:SF888">
    <property type="entry name" value="UBIQUITIN CARBOXYL-TERMINAL HYDROLASE 30"/>
    <property type="match status" value="1"/>
</dbReference>
<dbReference type="InterPro" id="IPR006615">
    <property type="entry name" value="Pept_C19_DUSP"/>
</dbReference>
<dbReference type="Gene3D" id="3.90.70.10">
    <property type="entry name" value="Cysteine proteinases"/>
    <property type="match status" value="1"/>
</dbReference>
<dbReference type="InterPro" id="IPR029071">
    <property type="entry name" value="Ubiquitin-like_domsf"/>
</dbReference>
<keyword evidence="5" id="KW-0833">Ubl conjugation pathway</keyword>
<evidence type="ECO:0000259" key="11">
    <source>
        <dbReference type="PROSITE" id="PS51283"/>
    </source>
</evidence>
<evidence type="ECO:0000259" key="9">
    <source>
        <dbReference type="PROSITE" id="PS50053"/>
    </source>
</evidence>
<dbReference type="GO" id="GO:0016579">
    <property type="term" value="P:protein deubiquitination"/>
    <property type="evidence" value="ECO:0007669"/>
    <property type="project" value="InterPro"/>
</dbReference>
<feature type="domain" description="DUSP" evidence="11">
    <location>
        <begin position="874"/>
        <end position="982"/>
    </location>
</feature>
<accession>B0CSU1</accession>
<dbReference type="InterPro" id="IPR028889">
    <property type="entry name" value="USP"/>
</dbReference>
<protein>
    <recommendedName>
        <fullName evidence="3">ubiquitinyl hydrolase 1</fullName>
        <ecNumber evidence="3">3.4.19.12</ecNumber>
    </recommendedName>
</protein>
<feature type="domain" description="Ubiquitin-like" evidence="9">
    <location>
        <begin position="1050"/>
        <end position="1117"/>
    </location>
</feature>
<dbReference type="InterPro" id="IPR050164">
    <property type="entry name" value="Peptidase_C19"/>
</dbReference>
<dbReference type="Pfam" id="PF00443">
    <property type="entry name" value="UCH"/>
    <property type="match status" value="1"/>
</dbReference>
<dbReference type="GO" id="GO:0004197">
    <property type="term" value="F:cysteine-type endopeptidase activity"/>
    <property type="evidence" value="ECO:0007669"/>
    <property type="project" value="InterPro"/>
</dbReference>
<dbReference type="Pfam" id="PF00240">
    <property type="entry name" value="ubiquitin"/>
    <property type="match status" value="1"/>
</dbReference>
<evidence type="ECO:0000256" key="6">
    <source>
        <dbReference type="ARBA" id="ARBA00022801"/>
    </source>
</evidence>
<proteinExistence type="inferred from homology"/>
<dbReference type="RefSeq" id="XP_001874928.1">
    <property type="nucleotide sequence ID" value="XM_001874893.1"/>
</dbReference>
<keyword evidence="7" id="KW-0788">Thiol protease</keyword>
<dbReference type="Gene3D" id="3.10.20.90">
    <property type="entry name" value="Phosphatidylinositol 3-kinase Catalytic Subunit, Chain A, domain 1"/>
    <property type="match status" value="1"/>
</dbReference>